<evidence type="ECO:0000256" key="2">
    <source>
        <dbReference type="ARBA" id="ARBA00008676"/>
    </source>
</evidence>
<keyword evidence="4 6" id="KW-0808">Transferase</keyword>
<dbReference type="EMBL" id="CCBN010000002">
    <property type="protein sequence ID" value="CDO51801.1"/>
    <property type="molecule type" value="Genomic_DNA"/>
</dbReference>
<comment type="similarity">
    <text evidence="2 6">Belongs to the PanB family.</text>
</comment>
<accession>A0A0J9X3N5</accession>
<dbReference type="Proteomes" id="UP000242525">
    <property type="component" value="Unassembled WGS sequence"/>
</dbReference>
<dbReference type="OrthoDB" id="425211at2759"/>
<evidence type="ECO:0000313" key="7">
    <source>
        <dbReference type="EMBL" id="CDO51801.1"/>
    </source>
</evidence>
<dbReference type="InterPro" id="IPR040442">
    <property type="entry name" value="Pyrv_kinase-like_dom_sf"/>
</dbReference>
<dbReference type="SUPFAM" id="SSF51621">
    <property type="entry name" value="Phosphoenolpyruvate/pyruvate domain"/>
    <property type="match status" value="1"/>
</dbReference>
<dbReference type="STRING" id="1173061.A0A0J9X3N5"/>
<evidence type="ECO:0000256" key="5">
    <source>
        <dbReference type="ARBA" id="ARBA00049172"/>
    </source>
</evidence>
<dbReference type="EC" id="2.1.2.11" evidence="3 6"/>
<dbReference type="GO" id="GO:0003864">
    <property type="term" value="F:3-methyl-2-oxobutanoate hydroxymethyltransferase activity"/>
    <property type="evidence" value="ECO:0007669"/>
    <property type="project" value="UniProtKB-EC"/>
</dbReference>
<reference evidence="7" key="1">
    <citation type="submission" date="2014-03" db="EMBL/GenBank/DDBJ databases">
        <authorList>
            <person name="Casaregola S."/>
        </authorList>
    </citation>
    <scope>NUCLEOTIDE SEQUENCE [LARGE SCALE GENOMIC DNA]</scope>
    <source>
        <strain evidence="7">CLIB 918</strain>
    </source>
</reference>
<keyword evidence="8" id="KW-1185">Reference proteome</keyword>
<comment type="pathway">
    <text evidence="1 6">Cofactor biosynthesis; (R)-pantothenate biosynthesis; (R)-pantoate from 3-methyl-2-oxobutanoate: step 1/2.</text>
</comment>
<gene>
    <name evidence="7" type="ORF">BN980_GECA02s01066g</name>
</gene>
<dbReference type="HAMAP" id="MF_00156">
    <property type="entry name" value="PanB"/>
    <property type="match status" value="1"/>
</dbReference>
<dbReference type="UniPathway" id="UPA00028">
    <property type="reaction ID" value="UER00003"/>
</dbReference>
<organism evidence="7 8">
    <name type="scientific">Geotrichum candidum</name>
    <name type="common">Oospora lactis</name>
    <name type="synonym">Dipodascus geotrichum</name>
    <dbReference type="NCBI Taxonomy" id="1173061"/>
    <lineage>
        <taxon>Eukaryota</taxon>
        <taxon>Fungi</taxon>
        <taxon>Dikarya</taxon>
        <taxon>Ascomycota</taxon>
        <taxon>Saccharomycotina</taxon>
        <taxon>Dipodascomycetes</taxon>
        <taxon>Dipodascales</taxon>
        <taxon>Dipodascaceae</taxon>
        <taxon>Geotrichum</taxon>
    </lineage>
</organism>
<evidence type="ECO:0000256" key="6">
    <source>
        <dbReference type="RuleBase" id="RU362100"/>
    </source>
</evidence>
<dbReference type="AlphaFoldDB" id="A0A0J9X3N5"/>
<name>A0A0J9X3N5_GEOCN</name>
<keyword evidence="6" id="KW-0566">Pantothenate biosynthesis</keyword>
<protein>
    <recommendedName>
        <fullName evidence="3 6">3-methyl-2-oxobutanoate hydroxymethyltransferase</fullName>
        <ecNumber evidence="3 6">2.1.2.11</ecNumber>
    </recommendedName>
</protein>
<dbReference type="Gene3D" id="3.20.20.60">
    <property type="entry name" value="Phosphoenolpyruvate-binding domains"/>
    <property type="match status" value="1"/>
</dbReference>
<dbReference type="Pfam" id="PF02548">
    <property type="entry name" value="Pantoate_transf"/>
    <property type="match status" value="1"/>
</dbReference>
<sequence>MIRSVSIRALRQATPLLRVVPAAAAVGASRGIHATPAAHSHYNDPASSATPAPPPKTLMDINKLYRNNTPITVLTAHDYISSKIANAAGVDIILVGDSLSMVALGYTNTNEIELDDMIHHARAVRRGSPQAFIVADLPFGSYEVSTEQALAAAFRMVKRAGVDAIKFEGGKENAGLVRHMSQRGIPVMGHIGLTPQRASSLGGFKVQGKTAATAELILEDALALQEAGCFSMVLEAVPAPVADLVTKQLRVPTIGIGAGPHTSGQVLVQLDMLGGFDGFTPKFLKKYSNYLDINTKACAAYVDEVRAGTFPEIGTHTYAIKDAELNKFKQLVAEKFPADSTKA</sequence>
<proteinExistence type="inferred from homology"/>
<dbReference type="NCBIfam" id="NF001452">
    <property type="entry name" value="PRK00311.1"/>
    <property type="match status" value="1"/>
</dbReference>
<evidence type="ECO:0000256" key="1">
    <source>
        <dbReference type="ARBA" id="ARBA00005033"/>
    </source>
</evidence>
<dbReference type="NCBIfam" id="TIGR00222">
    <property type="entry name" value="panB"/>
    <property type="match status" value="1"/>
</dbReference>
<dbReference type="GO" id="GO:0005739">
    <property type="term" value="C:mitochondrion"/>
    <property type="evidence" value="ECO:0007669"/>
    <property type="project" value="TreeGrafter"/>
</dbReference>
<dbReference type="InterPro" id="IPR015813">
    <property type="entry name" value="Pyrv/PenolPyrv_kinase-like_dom"/>
</dbReference>
<evidence type="ECO:0000313" key="8">
    <source>
        <dbReference type="Proteomes" id="UP000242525"/>
    </source>
</evidence>
<evidence type="ECO:0000256" key="3">
    <source>
        <dbReference type="ARBA" id="ARBA00012618"/>
    </source>
</evidence>
<comment type="caution">
    <text evidence="7">The sequence shown here is derived from an EMBL/GenBank/DDBJ whole genome shotgun (WGS) entry which is preliminary data.</text>
</comment>
<dbReference type="FunFam" id="3.20.20.60:FF:000003">
    <property type="entry name" value="3-methyl-2-oxobutanoate hydroxymethyltransferase"/>
    <property type="match status" value="1"/>
</dbReference>
<dbReference type="CDD" id="cd06557">
    <property type="entry name" value="KPHMT-like"/>
    <property type="match status" value="1"/>
</dbReference>
<dbReference type="InterPro" id="IPR003700">
    <property type="entry name" value="Pantoate_hydroxy_MeTrfase"/>
</dbReference>
<dbReference type="PANTHER" id="PTHR20881:SF0">
    <property type="entry name" value="3-METHYL-2-OXOBUTANOATE HYDROXYMETHYLTRANSFERASE"/>
    <property type="match status" value="1"/>
</dbReference>
<dbReference type="PANTHER" id="PTHR20881">
    <property type="entry name" value="3-METHYL-2-OXOBUTANOATE HYDROXYMETHYLTRANSFERASE"/>
    <property type="match status" value="1"/>
</dbReference>
<comment type="catalytic activity">
    <reaction evidence="5 6">
        <text>(6R)-5,10-methylene-5,6,7,8-tetrahydrofolate + 3-methyl-2-oxobutanoate + H2O = 2-dehydropantoate + (6S)-5,6,7,8-tetrahydrofolate</text>
        <dbReference type="Rhea" id="RHEA:11824"/>
        <dbReference type="ChEBI" id="CHEBI:11561"/>
        <dbReference type="ChEBI" id="CHEBI:11851"/>
        <dbReference type="ChEBI" id="CHEBI:15377"/>
        <dbReference type="ChEBI" id="CHEBI:15636"/>
        <dbReference type="ChEBI" id="CHEBI:57453"/>
        <dbReference type="EC" id="2.1.2.11"/>
    </reaction>
</comment>
<evidence type="ECO:0000256" key="4">
    <source>
        <dbReference type="ARBA" id="ARBA00022679"/>
    </source>
</evidence>
<dbReference type="GO" id="GO:0000287">
    <property type="term" value="F:magnesium ion binding"/>
    <property type="evidence" value="ECO:0007669"/>
    <property type="project" value="TreeGrafter"/>
</dbReference>
<comment type="function">
    <text evidence="6">Catalyzes the reversible reaction in which hydroxymethyl group from 5,10-methylenetetrahydrofolate is transferred onto alpha-ketoisovalerate to form ketopantoate.</text>
</comment>
<dbReference type="GO" id="GO:0015940">
    <property type="term" value="P:pantothenate biosynthetic process"/>
    <property type="evidence" value="ECO:0007669"/>
    <property type="project" value="UniProtKB-UniPathway"/>
</dbReference>